<dbReference type="AlphaFoldDB" id="A0A425B202"/>
<evidence type="ECO:0000313" key="2">
    <source>
        <dbReference type="EMBL" id="RQK77892.1"/>
    </source>
</evidence>
<gene>
    <name evidence="2" type="ORF">COH52_07480</name>
</gene>
<name>A0A425B202_NEIME</name>
<accession>A0A425B202</accession>
<dbReference type="Proteomes" id="UP000283666">
    <property type="component" value="Unassembled WGS sequence"/>
</dbReference>
<reference evidence="2 3" key="1">
    <citation type="submission" date="2017-09" db="EMBL/GenBank/DDBJ databases">
        <title>Phenotypic and genotypic characterization of Colombian isolates of Neisseria meningitidis recovered from invasive disease.</title>
        <authorList>
            <person name="Duarte C."/>
            <person name="Gabastou J.M."/>
            <person name="Moreno J."/>
        </authorList>
    </citation>
    <scope>NUCLEOTIDE SEQUENCE [LARGE SCALE GENOMIC DNA]</scope>
    <source>
        <strain evidence="2 3">INS-Nm1012</strain>
    </source>
</reference>
<dbReference type="RefSeq" id="WP_021439734.1">
    <property type="nucleotide sequence ID" value="NZ_CP012394.1"/>
</dbReference>
<feature type="region of interest" description="Disordered" evidence="1">
    <location>
        <begin position="1"/>
        <end position="21"/>
    </location>
</feature>
<organism evidence="2 3">
    <name type="scientific">Neisseria meningitidis</name>
    <dbReference type="NCBI Taxonomy" id="487"/>
    <lineage>
        <taxon>Bacteria</taxon>
        <taxon>Pseudomonadati</taxon>
        <taxon>Pseudomonadota</taxon>
        <taxon>Betaproteobacteria</taxon>
        <taxon>Neisseriales</taxon>
        <taxon>Neisseriaceae</taxon>
        <taxon>Neisseria</taxon>
    </lineage>
</organism>
<proteinExistence type="predicted"/>
<feature type="compositionally biased region" description="Basic and acidic residues" evidence="1">
    <location>
        <begin position="1"/>
        <end position="17"/>
    </location>
</feature>
<dbReference type="GeneID" id="83616881"/>
<protein>
    <submittedName>
        <fullName evidence="2">Uncharacterized protein</fullName>
    </submittedName>
</protein>
<evidence type="ECO:0000313" key="3">
    <source>
        <dbReference type="Proteomes" id="UP000283666"/>
    </source>
</evidence>
<sequence>MEEDKIAESKKRYEKEKRAHRGVSFNRDTEQELLDFVDKVNFSQWVKEKIREEMQK</sequence>
<comment type="caution">
    <text evidence="2">The sequence shown here is derived from an EMBL/GenBank/DDBJ whole genome shotgun (WGS) entry which is preliminary data.</text>
</comment>
<evidence type="ECO:0000256" key="1">
    <source>
        <dbReference type="SAM" id="MobiDB-lite"/>
    </source>
</evidence>
<dbReference type="EMBL" id="NWZY01000019">
    <property type="protein sequence ID" value="RQK77892.1"/>
    <property type="molecule type" value="Genomic_DNA"/>
</dbReference>